<organism evidence="2 3">
    <name type="scientific">Streptomyces edwardsiae</name>
    <dbReference type="NCBI Taxonomy" id="3075527"/>
    <lineage>
        <taxon>Bacteria</taxon>
        <taxon>Bacillati</taxon>
        <taxon>Actinomycetota</taxon>
        <taxon>Actinomycetes</taxon>
        <taxon>Kitasatosporales</taxon>
        <taxon>Streptomycetaceae</taxon>
        <taxon>Streptomyces</taxon>
    </lineage>
</organism>
<keyword evidence="3" id="KW-1185">Reference proteome</keyword>
<feature type="compositionally biased region" description="Pro residues" evidence="1">
    <location>
        <begin position="79"/>
        <end position="93"/>
    </location>
</feature>
<feature type="compositionally biased region" description="Low complexity" evidence="1">
    <location>
        <begin position="94"/>
        <end position="108"/>
    </location>
</feature>
<feature type="compositionally biased region" description="Pro residues" evidence="1">
    <location>
        <begin position="109"/>
        <end position="122"/>
    </location>
</feature>
<reference evidence="3" key="1">
    <citation type="submission" date="2023-07" db="EMBL/GenBank/DDBJ databases">
        <title>30 novel species of actinomycetes from the DSMZ collection.</title>
        <authorList>
            <person name="Nouioui I."/>
        </authorList>
    </citation>
    <scope>NUCLEOTIDE SEQUENCE [LARGE SCALE GENOMIC DNA]</scope>
    <source>
        <strain evidence="3">DSM 41636</strain>
    </source>
</reference>
<evidence type="ECO:0000256" key="1">
    <source>
        <dbReference type="SAM" id="MobiDB-lite"/>
    </source>
</evidence>
<dbReference type="Proteomes" id="UP001183881">
    <property type="component" value="Unassembled WGS sequence"/>
</dbReference>
<feature type="region of interest" description="Disordered" evidence="1">
    <location>
        <begin position="67"/>
        <end position="122"/>
    </location>
</feature>
<accession>A0ABU2PTV1</accession>
<dbReference type="EMBL" id="JAVRFA010000008">
    <property type="protein sequence ID" value="MDT0395104.1"/>
    <property type="molecule type" value="Genomic_DNA"/>
</dbReference>
<evidence type="ECO:0000313" key="3">
    <source>
        <dbReference type="Proteomes" id="UP001183881"/>
    </source>
</evidence>
<proteinExistence type="predicted"/>
<name>A0ABU2PTV1_9ACTN</name>
<evidence type="ECO:0000313" key="2">
    <source>
        <dbReference type="EMBL" id="MDT0395104.1"/>
    </source>
</evidence>
<gene>
    <name evidence="2" type="ORF">RM705_10385</name>
</gene>
<comment type="caution">
    <text evidence="2">The sequence shown here is derived from an EMBL/GenBank/DDBJ whole genome shotgun (WGS) entry which is preliminary data.</text>
</comment>
<sequence>MTAFAVRISDDGVAEIDGEPLVPQPDQSVHDAVLDRLQQYAQERGAAVEATVTDGPGAAHFVLEVSPDGSSRLVDRQPAPAPTSAPAPTPPPASAVATAIARARAAATAPPPVPPRPLPPRLAQPVARINALVTEGRLEEAAAEATALRETLTRSAGTEHPDALEARAMEAYLAHLLGDHREATVLALSVARILCGAGDPQAPAAVARATAAWQRLEDDRAIEIHGNELLHMWGRLHEAGRLTAADERLAHGVRRRLEEQITYA</sequence>
<evidence type="ECO:0008006" key="4">
    <source>
        <dbReference type="Google" id="ProtNLM"/>
    </source>
</evidence>
<protein>
    <recommendedName>
        <fullName evidence="4">Tetratricopeptide repeat protein</fullName>
    </recommendedName>
</protein>
<dbReference type="RefSeq" id="WP_311643141.1">
    <property type="nucleotide sequence ID" value="NZ_JAVRFA010000008.1"/>
</dbReference>